<dbReference type="GO" id="GO:0004497">
    <property type="term" value="F:monooxygenase activity"/>
    <property type="evidence" value="ECO:0007669"/>
    <property type="project" value="UniProtKB-KW"/>
</dbReference>
<dbReference type="InterPro" id="IPR001128">
    <property type="entry name" value="Cyt_P450"/>
</dbReference>
<evidence type="ECO:0000256" key="6">
    <source>
        <dbReference type="ARBA" id="ARBA00023033"/>
    </source>
</evidence>
<dbReference type="SUPFAM" id="SSF48264">
    <property type="entry name" value="Cytochrome P450"/>
    <property type="match status" value="1"/>
</dbReference>
<geneLocation type="plasmid" evidence="9">
    <name>pCBMA213_1</name>
</geneLocation>
<dbReference type="AlphaFoldDB" id="A0A343VR59"/>
<proteinExistence type="inferred from homology"/>
<dbReference type="GO" id="GO:0016705">
    <property type="term" value="F:oxidoreductase activity, acting on paired donors, with incorporation or reduction of molecular oxygen"/>
    <property type="evidence" value="ECO:0007669"/>
    <property type="project" value="InterPro"/>
</dbReference>
<dbReference type="PRINTS" id="PR00463">
    <property type="entry name" value="EP450I"/>
</dbReference>
<reference evidence="9" key="1">
    <citation type="journal article" date="2018" name="Front. Microbiol.">
        <title>Beyond the Limits: tRNA Array Units in Mycobacterium Genomes.</title>
        <authorList>
            <person name="Morgado S.M."/>
            <person name="Vicente A.C."/>
        </authorList>
    </citation>
    <scope>NUCLEOTIDE SEQUENCE</scope>
    <source>
        <strain evidence="9">CBMA 213</strain>
        <plasmid evidence="9">pCBMA213_1</plasmid>
    </source>
</reference>
<keyword evidence="5 7" id="KW-0408">Iron</keyword>
<dbReference type="GO" id="GO:0020037">
    <property type="term" value="F:heme binding"/>
    <property type="evidence" value="ECO:0007669"/>
    <property type="project" value="InterPro"/>
</dbReference>
<sequence length="512" mass="55153">MLHSTRPRPDEQTSSNCSGSRCGAATLLSCRAPCDRSLTALTQDHYATTVDIVEHRGVEHGDEVIANLPPAPKNPLPFLQRLRAVRSHHTGTDILRDAGGPVTLISLGPRWLIPPIVLATSPEGIRDICSARDGSIDKGSAVNTELRRLIGANSFVSPHVEWLPRRRVLQPLFTHKRVAQIGGHMAEAVEAICATWSTAAPVDLADQSAMLSLRTLGSTVFGTDFGAQADAIAEPLEITSQYVLSRSLSPLRAPSWLPTPGRRKARAAAAGLGRLANDILLSCKADPSKEAPLVQMLIKATDPETGQGLSDDAIIAELVSMLFAGYTTTATTLTYALWALGHHHDIQERVAAEAAAIGDRPLTPGDLSDLAYTTQVLQETLRICPPAATGTRIATQDVAIAGYRVDAGTTLAIGRRSVQRDPNLWESPHSFDPDRFSPQQSAARNRWQFLPFGAGPRSCLGQHFAMQQATLALADIIRRFEIDSAENDFPTTVAFTVTPDGPVLARVKPRRS</sequence>
<dbReference type="Gene3D" id="1.10.630.10">
    <property type="entry name" value="Cytochrome P450"/>
    <property type="match status" value="1"/>
</dbReference>
<dbReference type="PROSITE" id="PS00086">
    <property type="entry name" value="CYTOCHROME_P450"/>
    <property type="match status" value="1"/>
</dbReference>
<keyword evidence="3 7" id="KW-0479">Metal-binding</keyword>
<keyword evidence="9" id="KW-0614">Plasmid</keyword>
<evidence type="ECO:0000256" key="1">
    <source>
        <dbReference type="ARBA" id="ARBA00010617"/>
    </source>
</evidence>
<evidence type="ECO:0000256" key="4">
    <source>
        <dbReference type="ARBA" id="ARBA00023002"/>
    </source>
</evidence>
<gene>
    <name evidence="9" type="primary">ptlI_1</name>
    <name evidence="9" type="ORF">B5P44_p00088</name>
</gene>
<evidence type="ECO:0000256" key="5">
    <source>
        <dbReference type="ARBA" id="ARBA00023004"/>
    </source>
</evidence>
<keyword evidence="6 8" id="KW-0503">Monooxygenase</keyword>
<accession>A0A343VR59</accession>
<evidence type="ECO:0000256" key="2">
    <source>
        <dbReference type="ARBA" id="ARBA00022617"/>
    </source>
</evidence>
<dbReference type="PRINTS" id="PR00385">
    <property type="entry name" value="P450"/>
</dbReference>
<dbReference type="GO" id="GO:0005506">
    <property type="term" value="F:iron ion binding"/>
    <property type="evidence" value="ECO:0007669"/>
    <property type="project" value="InterPro"/>
</dbReference>
<dbReference type="InterPro" id="IPR036396">
    <property type="entry name" value="Cyt_P450_sf"/>
</dbReference>
<protein>
    <submittedName>
        <fullName evidence="9">Pentalenene oxygenase</fullName>
        <ecNumber evidence="9">1.14.15.32</ecNumber>
    </submittedName>
</protein>
<comment type="similarity">
    <text evidence="1 8">Belongs to the cytochrome P450 family.</text>
</comment>
<evidence type="ECO:0000256" key="7">
    <source>
        <dbReference type="PIRSR" id="PIRSR602401-1"/>
    </source>
</evidence>
<evidence type="ECO:0000313" key="9">
    <source>
        <dbReference type="EMBL" id="AVN58383.1"/>
    </source>
</evidence>
<dbReference type="EC" id="1.14.15.32" evidence="9"/>
<dbReference type="InterPro" id="IPR050196">
    <property type="entry name" value="Cytochrome_P450_Monoox"/>
</dbReference>
<dbReference type="PANTHER" id="PTHR24291:SF50">
    <property type="entry name" value="BIFUNCTIONAL ALBAFLAVENONE MONOOXYGENASE_TERPENE SYNTHASE"/>
    <property type="match status" value="1"/>
</dbReference>
<comment type="cofactor">
    <cofactor evidence="7">
        <name>heme</name>
        <dbReference type="ChEBI" id="CHEBI:30413"/>
    </cofactor>
</comment>
<organism evidence="9">
    <name type="scientific">Mycolicibacterium sp. CBMA 213</name>
    <dbReference type="NCBI Taxonomy" id="1968788"/>
    <lineage>
        <taxon>Bacteria</taxon>
        <taxon>Bacillati</taxon>
        <taxon>Actinomycetota</taxon>
        <taxon>Actinomycetes</taxon>
        <taxon>Mycobacteriales</taxon>
        <taxon>Mycobacteriaceae</taxon>
        <taxon>Mycolicibacterium</taxon>
    </lineage>
</organism>
<dbReference type="PANTHER" id="PTHR24291">
    <property type="entry name" value="CYTOCHROME P450 FAMILY 4"/>
    <property type="match status" value="1"/>
</dbReference>
<dbReference type="EMBL" id="MF600313">
    <property type="protein sequence ID" value="AVN58383.1"/>
    <property type="molecule type" value="Genomic_DNA"/>
</dbReference>
<dbReference type="InterPro" id="IPR017972">
    <property type="entry name" value="Cyt_P450_CS"/>
</dbReference>
<feature type="binding site" description="axial binding residue" evidence="7">
    <location>
        <position position="459"/>
    </location>
    <ligand>
        <name>heme</name>
        <dbReference type="ChEBI" id="CHEBI:30413"/>
    </ligand>
    <ligandPart>
        <name>Fe</name>
        <dbReference type="ChEBI" id="CHEBI:18248"/>
    </ligandPart>
</feature>
<dbReference type="InterPro" id="IPR002401">
    <property type="entry name" value="Cyt_P450_E_grp-I"/>
</dbReference>
<name>A0A343VR59_9MYCO</name>
<keyword evidence="4 8" id="KW-0560">Oxidoreductase</keyword>
<keyword evidence="2 7" id="KW-0349">Heme</keyword>
<evidence type="ECO:0000256" key="3">
    <source>
        <dbReference type="ARBA" id="ARBA00022723"/>
    </source>
</evidence>
<evidence type="ECO:0000256" key="8">
    <source>
        <dbReference type="RuleBase" id="RU000461"/>
    </source>
</evidence>
<dbReference type="Pfam" id="PF00067">
    <property type="entry name" value="p450"/>
    <property type="match status" value="1"/>
</dbReference>